<dbReference type="AlphaFoldDB" id="A0A4S4ENN5"/>
<keyword evidence="4" id="KW-0547">Nucleotide-binding</keyword>
<dbReference type="PANTHER" id="PTHR23155:SF1238">
    <property type="entry name" value="TOMV SUSCEPTIBLE PROTEIN TM-2"/>
    <property type="match status" value="1"/>
</dbReference>
<dbReference type="InterPro" id="IPR044974">
    <property type="entry name" value="Disease_R_plants"/>
</dbReference>
<dbReference type="SUPFAM" id="SSF52047">
    <property type="entry name" value="RNI-like"/>
    <property type="match status" value="1"/>
</dbReference>
<keyword evidence="3" id="KW-0677">Repeat</keyword>
<evidence type="ECO:0000256" key="4">
    <source>
        <dbReference type="ARBA" id="ARBA00022741"/>
    </source>
</evidence>
<keyword evidence="10" id="KW-1185">Reference proteome</keyword>
<dbReference type="FunFam" id="1.10.10.10:FF:000322">
    <property type="entry name" value="Probable disease resistance protein At1g63360"/>
    <property type="match status" value="1"/>
</dbReference>
<evidence type="ECO:0008006" key="11">
    <source>
        <dbReference type="Google" id="ProtNLM"/>
    </source>
</evidence>
<evidence type="ECO:0000313" key="9">
    <source>
        <dbReference type="EMBL" id="THG18310.1"/>
    </source>
</evidence>
<dbReference type="InterPro" id="IPR036388">
    <property type="entry name" value="WH-like_DNA-bd_sf"/>
</dbReference>
<feature type="domain" description="Disease resistance protein winged helix" evidence="7">
    <location>
        <begin position="48"/>
        <end position="118"/>
    </location>
</feature>
<evidence type="ECO:0000259" key="7">
    <source>
        <dbReference type="Pfam" id="PF23559"/>
    </source>
</evidence>
<keyword evidence="6" id="KW-0067">ATP-binding</keyword>
<dbReference type="GO" id="GO:0098542">
    <property type="term" value="P:defense response to other organism"/>
    <property type="evidence" value="ECO:0007669"/>
    <property type="project" value="TreeGrafter"/>
</dbReference>
<accession>A0A4S4ENN5</accession>
<keyword evidence="5" id="KW-0611">Plant defense</keyword>
<evidence type="ECO:0000259" key="8">
    <source>
        <dbReference type="Pfam" id="PF23598"/>
    </source>
</evidence>
<dbReference type="Pfam" id="PF23598">
    <property type="entry name" value="LRR_14"/>
    <property type="match status" value="1"/>
</dbReference>
<evidence type="ECO:0000256" key="3">
    <source>
        <dbReference type="ARBA" id="ARBA00022737"/>
    </source>
</evidence>
<dbReference type="InterPro" id="IPR058922">
    <property type="entry name" value="WHD_DRP"/>
</dbReference>
<evidence type="ECO:0000256" key="6">
    <source>
        <dbReference type="ARBA" id="ARBA00022840"/>
    </source>
</evidence>
<dbReference type="GO" id="GO:0005524">
    <property type="term" value="F:ATP binding"/>
    <property type="evidence" value="ECO:0007669"/>
    <property type="project" value="UniProtKB-KW"/>
</dbReference>
<dbReference type="Gene3D" id="3.80.10.10">
    <property type="entry name" value="Ribonuclease Inhibitor"/>
    <property type="match status" value="1"/>
</dbReference>
<name>A0A4S4ENN5_CAMSN</name>
<dbReference type="InterPro" id="IPR055414">
    <property type="entry name" value="LRR_R13L4/SHOC2-like"/>
</dbReference>
<reference evidence="9 10" key="1">
    <citation type="journal article" date="2018" name="Proc. Natl. Acad. Sci. U.S.A.">
        <title>Draft genome sequence of Camellia sinensis var. sinensis provides insights into the evolution of the tea genome and tea quality.</title>
        <authorList>
            <person name="Wei C."/>
            <person name="Yang H."/>
            <person name="Wang S."/>
            <person name="Zhao J."/>
            <person name="Liu C."/>
            <person name="Gao L."/>
            <person name="Xia E."/>
            <person name="Lu Y."/>
            <person name="Tai Y."/>
            <person name="She G."/>
            <person name="Sun J."/>
            <person name="Cao H."/>
            <person name="Tong W."/>
            <person name="Gao Q."/>
            <person name="Li Y."/>
            <person name="Deng W."/>
            <person name="Jiang X."/>
            <person name="Wang W."/>
            <person name="Chen Q."/>
            <person name="Zhang S."/>
            <person name="Li H."/>
            <person name="Wu J."/>
            <person name="Wang P."/>
            <person name="Li P."/>
            <person name="Shi C."/>
            <person name="Zheng F."/>
            <person name="Jian J."/>
            <person name="Huang B."/>
            <person name="Shan D."/>
            <person name="Shi M."/>
            <person name="Fang C."/>
            <person name="Yue Y."/>
            <person name="Li F."/>
            <person name="Li D."/>
            <person name="Wei S."/>
            <person name="Han B."/>
            <person name="Jiang C."/>
            <person name="Yin Y."/>
            <person name="Xia T."/>
            <person name="Zhang Z."/>
            <person name="Bennetzen J.L."/>
            <person name="Zhao S."/>
            <person name="Wan X."/>
        </authorList>
    </citation>
    <scope>NUCLEOTIDE SEQUENCE [LARGE SCALE GENOMIC DNA]</scope>
    <source>
        <strain evidence="10">cv. Shuchazao</strain>
        <tissue evidence="9">Leaf</tissue>
    </source>
</reference>
<sequence>MLRERTEHEWKRLLENMGQEKNKCSKIFALSYKDLPTELKPCFLYFGIFPEDYDILAFDLINLWAAEGFIRGSDTQEAEEVGNDYLSHLFARNLIKVTRRKFDGRIKSICIHDILHGLCVTEAKEINFFNTPNAATVGNSVTKVRRVTTNHECISSFNNYGTPELRAMLFFNGEDWGVDNFPRDLRLLRVISLECQRVAFPLPSEIGNWSHVTYIQLKVHKVFIELPSTISNLRNLLTLDVRLCTLLKFPYFIWRMKQLRHVLLPHPYFMKYYYNIELSSQKQLLNMGKFHHPIEEEETFANLRTLFWVRVSDLPASFCKFTNLRKLGIFFTCIKFSKLKEFLDADIVSHKLEILHLKCGDIDAKNHSKMLDLNLSRYENLFKLHLNRFKVELSRHNQLPPNLTKLTLRYTWLKEDPMETLKKLPKLEILELGYYSYMGKKLMVCFGEGGPSDCFPKLQVLEVDGSSGLNEFLVEEATMPKLSKLTMRYCYRLNMKVPDRIKDIMFHFMNLCDHAVALQLIDCNKEHEFIDILDVLITTYALGSDSYDFG</sequence>
<feature type="domain" description="Disease resistance R13L4/SHOC-2-like LRR" evidence="8">
    <location>
        <begin position="184"/>
        <end position="511"/>
    </location>
</feature>
<dbReference type="Gene3D" id="1.10.10.10">
    <property type="entry name" value="Winged helix-like DNA-binding domain superfamily/Winged helix DNA-binding domain"/>
    <property type="match status" value="1"/>
</dbReference>
<comment type="similarity">
    <text evidence="1">Belongs to the disease resistance NB-LRR family.</text>
</comment>
<dbReference type="Pfam" id="PF23559">
    <property type="entry name" value="WHD_DRP"/>
    <property type="match status" value="1"/>
</dbReference>
<comment type="caution">
    <text evidence="9">The sequence shown here is derived from an EMBL/GenBank/DDBJ whole genome shotgun (WGS) entry which is preliminary data.</text>
</comment>
<dbReference type="InterPro" id="IPR032675">
    <property type="entry name" value="LRR_dom_sf"/>
</dbReference>
<gene>
    <name evidence="9" type="ORF">TEA_021611</name>
</gene>
<evidence type="ECO:0000256" key="5">
    <source>
        <dbReference type="ARBA" id="ARBA00022821"/>
    </source>
</evidence>
<organism evidence="9 10">
    <name type="scientific">Camellia sinensis var. sinensis</name>
    <name type="common">China tea</name>
    <dbReference type="NCBI Taxonomy" id="542762"/>
    <lineage>
        <taxon>Eukaryota</taxon>
        <taxon>Viridiplantae</taxon>
        <taxon>Streptophyta</taxon>
        <taxon>Embryophyta</taxon>
        <taxon>Tracheophyta</taxon>
        <taxon>Spermatophyta</taxon>
        <taxon>Magnoliopsida</taxon>
        <taxon>eudicotyledons</taxon>
        <taxon>Gunneridae</taxon>
        <taxon>Pentapetalae</taxon>
        <taxon>asterids</taxon>
        <taxon>Ericales</taxon>
        <taxon>Theaceae</taxon>
        <taxon>Camellia</taxon>
    </lineage>
</organism>
<dbReference type="Proteomes" id="UP000306102">
    <property type="component" value="Unassembled WGS sequence"/>
</dbReference>
<protein>
    <recommendedName>
        <fullName evidence="11">NB-ARC domain-containing protein</fullName>
    </recommendedName>
</protein>
<evidence type="ECO:0000256" key="1">
    <source>
        <dbReference type="ARBA" id="ARBA00008894"/>
    </source>
</evidence>
<evidence type="ECO:0000313" key="10">
    <source>
        <dbReference type="Proteomes" id="UP000306102"/>
    </source>
</evidence>
<evidence type="ECO:0000256" key="2">
    <source>
        <dbReference type="ARBA" id="ARBA00022614"/>
    </source>
</evidence>
<dbReference type="EMBL" id="SDRB02003155">
    <property type="protein sequence ID" value="THG18310.1"/>
    <property type="molecule type" value="Genomic_DNA"/>
</dbReference>
<keyword evidence="2" id="KW-0433">Leucine-rich repeat</keyword>
<dbReference type="PANTHER" id="PTHR23155">
    <property type="entry name" value="DISEASE RESISTANCE PROTEIN RP"/>
    <property type="match status" value="1"/>
</dbReference>
<proteinExistence type="inferred from homology"/>